<gene>
    <name evidence="1" type="ORF">SAMN05428957_106193</name>
</gene>
<dbReference type="AlphaFoldDB" id="A0A1G9TKG7"/>
<dbReference type="EMBL" id="FNHP01000006">
    <property type="protein sequence ID" value="SDM48299.1"/>
    <property type="molecule type" value="Genomic_DNA"/>
</dbReference>
<organism evidence="1 2">
    <name type="scientific">Oryzisolibacter propanilivorax</name>
    <dbReference type="NCBI Taxonomy" id="1527607"/>
    <lineage>
        <taxon>Bacteria</taxon>
        <taxon>Pseudomonadati</taxon>
        <taxon>Pseudomonadota</taxon>
        <taxon>Betaproteobacteria</taxon>
        <taxon>Burkholderiales</taxon>
        <taxon>Comamonadaceae</taxon>
        <taxon>Oryzisolibacter</taxon>
    </lineage>
</organism>
<name>A0A1G9TKG7_9BURK</name>
<proteinExistence type="predicted"/>
<evidence type="ECO:0000313" key="2">
    <source>
        <dbReference type="Proteomes" id="UP000198552"/>
    </source>
</evidence>
<keyword evidence="2" id="KW-1185">Reference proteome</keyword>
<evidence type="ECO:0000313" key="1">
    <source>
        <dbReference type="EMBL" id="SDM48299.1"/>
    </source>
</evidence>
<dbReference type="STRING" id="1527607.SAMN05428957_106193"/>
<dbReference type="Proteomes" id="UP000198552">
    <property type="component" value="Unassembled WGS sequence"/>
</dbReference>
<protein>
    <submittedName>
        <fullName evidence="1">Uncharacterized protein</fullName>
    </submittedName>
</protein>
<dbReference type="RefSeq" id="WP_091570349.1">
    <property type="nucleotide sequence ID" value="NZ_FNHP01000006.1"/>
</dbReference>
<sequence>MSIKARLQRLEDAAAAAPELLRLFVTIVGREPQGFAAQHPAGPTVARLAGETVEALQARCTATAPAVTVWRSV</sequence>
<reference evidence="2" key="1">
    <citation type="submission" date="2016-10" db="EMBL/GenBank/DDBJ databases">
        <authorList>
            <person name="Varghese N."/>
            <person name="Submissions S."/>
        </authorList>
    </citation>
    <scope>NUCLEOTIDE SEQUENCE [LARGE SCALE GENOMIC DNA]</scope>
    <source>
        <strain evidence="2">EPL6</strain>
    </source>
</reference>
<accession>A0A1G9TKG7</accession>